<accession>A0ABT3PHX0</accession>
<dbReference type="RefSeq" id="WP_265764185.1">
    <property type="nucleotide sequence ID" value="NZ_JAGGJA010000001.1"/>
</dbReference>
<dbReference type="Pfam" id="PF06983">
    <property type="entry name" value="3-dmu-9_3-mt"/>
    <property type="match status" value="1"/>
</dbReference>
<gene>
    <name evidence="2" type="ORF">J6I44_01580</name>
</gene>
<organism evidence="2 3">
    <name type="scientific">Fodinibius salsisoli</name>
    <dbReference type="NCBI Taxonomy" id="2820877"/>
    <lineage>
        <taxon>Bacteria</taxon>
        <taxon>Pseudomonadati</taxon>
        <taxon>Balneolota</taxon>
        <taxon>Balneolia</taxon>
        <taxon>Balneolales</taxon>
        <taxon>Balneolaceae</taxon>
        <taxon>Fodinibius</taxon>
    </lineage>
</organism>
<dbReference type="Proteomes" id="UP001207918">
    <property type="component" value="Unassembled WGS sequence"/>
</dbReference>
<keyword evidence="3" id="KW-1185">Reference proteome</keyword>
<dbReference type="PANTHER" id="PTHR33990">
    <property type="entry name" value="PROTEIN YJDN-RELATED"/>
    <property type="match status" value="1"/>
</dbReference>
<evidence type="ECO:0000313" key="2">
    <source>
        <dbReference type="EMBL" id="MCW9705521.1"/>
    </source>
</evidence>
<evidence type="ECO:0000313" key="3">
    <source>
        <dbReference type="Proteomes" id="UP001207918"/>
    </source>
</evidence>
<dbReference type="SUPFAM" id="SSF54593">
    <property type="entry name" value="Glyoxalase/Bleomycin resistance protein/Dihydroxybiphenyl dioxygenase"/>
    <property type="match status" value="1"/>
</dbReference>
<reference evidence="2 3" key="1">
    <citation type="submission" date="2021-03" db="EMBL/GenBank/DDBJ databases">
        <title>Aliifodinibius sp. nov., a new bacterium isolated from saline soil.</title>
        <authorList>
            <person name="Galisteo C."/>
            <person name="De La Haba R."/>
            <person name="Sanchez-Porro C."/>
            <person name="Ventosa A."/>
        </authorList>
    </citation>
    <scope>NUCLEOTIDE SEQUENCE [LARGE SCALE GENOMIC DNA]</scope>
    <source>
        <strain evidence="2 3">1BSP15-2V2</strain>
    </source>
</reference>
<name>A0ABT3PHX0_9BACT</name>
<dbReference type="InterPro" id="IPR028973">
    <property type="entry name" value="PhnB-like"/>
</dbReference>
<protein>
    <submittedName>
        <fullName evidence="2">VOC family protein</fullName>
    </submittedName>
</protein>
<dbReference type="CDD" id="cd06588">
    <property type="entry name" value="PhnB_like"/>
    <property type="match status" value="1"/>
</dbReference>
<feature type="domain" description="PhnB-like" evidence="1">
    <location>
        <begin position="4"/>
        <end position="134"/>
    </location>
</feature>
<dbReference type="EMBL" id="JAGGJA010000001">
    <property type="protein sequence ID" value="MCW9705521.1"/>
    <property type="molecule type" value="Genomic_DNA"/>
</dbReference>
<sequence>MKSVNPYLNFDGNCEEAFKFYQSVFGGELDIVRFKDMGDNMGASGDDLDKIANAGLPIGGGTMLLGSDVMGSWGQSYDPGNNFYINLEAESLDETKRLFHDLSDGGEVEMPLEEPEWAELFGMVIDKYGTRWMVYYPGNKA</sequence>
<dbReference type="PANTHER" id="PTHR33990:SF1">
    <property type="entry name" value="PROTEIN YJDN"/>
    <property type="match status" value="1"/>
</dbReference>
<comment type="caution">
    <text evidence="2">The sequence shown here is derived from an EMBL/GenBank/DDBJ whole genome shotgun (WGS) entry which is preliminary data.</text>
</comment>
<evidence type="ECO:0000259" key="1">
    <source>
        <dbReference type="Pfam" id="PF06983"/>
    </source>
</evidence>
<dbReference type="InterPro" id="IPR029068">
    <property type="entry name" value="Glyas_Bleomycin-R_OHBP_Dase"/>
</dbReference>
<dbReference type="Gene3D" id="3.10.180.10">
    <property type="entry name" value="2,3-Dihydroxybiphenyl 1,2-Dioxygenase, domain 1"/>
    <property type="match status" value="1"/>
</dbReference>
<proteinExistence type="predicted"/>